<keyword evidence="2" id="KW-0090">Biological rhythms</keyword>
<evidence type="ECO:0000256" key="1">
    <source>
        <dbReference type="ARBA" id="ARBA00022729"/>
    </source>
</evidence>
<accession>A0A348AW39</accession>
<dbReference type="GO" id="GO:0005615">
    <property type="term" value="C:extracellular space"/>
    <property type="evidence" value="ECO:0007669"/>
    <property type="project" value="TreeGrafter"/>
</dbReference>
<dbReference type="EMBL" id="LC369736">
    <property type="protein sequence ID" value="BBC81930.1"/>
    <property type="molecule type" value="mRNA"/>
</dbReference>
<gene>
    <name evidence="5" type="primary">TO1</name>
</gene>
<dbReference type="AlphaFoldDB" id="A0A348AW39"/>
<dbReference type="InterPro" id="IPR038606">
    <property type="entry name" value="To_sf"/>
</dbReference>
<dbReference type="SMART" id="SM00700">
    <property type="entry name" value="JHBP"/>
    <property type="match status" value="1"/>
</dbReference>
<name>A0A348AW39_SCHGR</name>
<protein>
    <submittedName>
        <fullName evidence="5">Takeout 1</fullName>
    </submittedName>
</protein>
<comment type="similarity">
    <text evidence="3">Belongs to the TO family.</text>
</comment>
<dbReference type="PANTHER" id="PTHR11008">
    <property type="entry name" value="PROTEIN TAKEOUT-LIKE PROTEIN"/>
    <property type="match status" value="1"/>
</dbReference>
<dbReference type="PANTHER" id="PTHR11008:SF32">
    <property type="entry name" value="CIRCADIAN CLOCK-CONTROLLED PROTEIN DAYWAKE-RELATED"/>
    <property type="match status" value="1"/>
</dbReference>
<dbReference type="InterPro" id="IPR010562">
    <property type="entry name" value="Haemolymph_juvenile_hormone-bd"/>
</dbReference>
<dbReference type="Pfam" id="PF06585">
    <property type="entry name" value="JHBP"/>
    <property type="match status" value="1"/>
</dbReference>
<evidence type="ECO:0000256" key="4">
    <source>
        <dbReference type="SAM" id="SignalP"/>
    </source>
</evidence>
<dbReference type="Gene3D" id="3.15.10.30">
    <property type="entry name" value="Haemolymph juvenile hormone binding protein"/>
    <property type="match status" value="1"/>
</dbReference>
<feature type="signal peptide" evidence="4">
    <location>
        <begin position="1"/>
        <end position="26"/>
    </location>
</feature>
<dbReference type="FunFam" id="3.15.10.30:FF:000001">
    <property type="entry name" value="Takeout-like protein 1"/>
    <property type="match status" value="1"/>
</dbReference>
<organism evidence="5">
    <name type="scientific">Schistocerca gregaria</name>
    <name type="common">Desert locust</name>
    <name type="synonym">Gryllus gregarius</name>
    <dbReference type="NCBI Taxonomy" id="7010"/>
    <lineage>
        <taxon>Eukaryota</taxon>
        <taxon>Metazoa</taxon>
        <taxon>Ecdysozoa</taxon>
        <taxon>Arthropoda</taxon>
        <taxon>Hexapoda</taxon>
        <taxon>Insecta</taxon>
        <taxon>Pterygota</taxon>
        <taxon>Neoptera</taxon>
        <taxon>Polyneoptera</taxon>
        <taxon>Orthoptera</taxon>
        <taxon>Caelifera</taxon>
        <taxon>Acrididea</taxon>
        <taxon>Acridomorpha</taxon>
        <taxon>Acridoidea</taxon>
        <taxon>Acrididae</taxon>
        <taxon>Cyrtacanthacridinae</taxon>
        <taxon>Schistocerca</taxon>
    </lineage>
</organism>
<keyword evidence="1 4" id="KW-0732">Signal</keyword>
<evidence type="ECO:0000256" key="2">
    <source>
        <dbReference type="ARBA" id="ARBA00023108"/>
    </source>
</evidence>
<reference evidence="5" key="1">
    <citation type="journal article" date="2018" name="Insect Biochem. Mol. Biol.">
        <title>Identification of a transcription factor that functions downstream of corazonin in the control of desert locust gregarious body coloration.</title>
        <authorList>
            <person name="Sugahara R."/>
            <person name="Tanaka S."/>
            <person name="Jouraku A."/>
            <person name="Shiotsuki T."/>
        </authorList>
    </citation>
    <scope>NUCLEOTIDE SEQUENCE</scope>
    <source>
        <strain evidence="5">Niger</strain>
    </source>
</reference>
<evidence type="ECO:0000256" key="3">
    <source>
        <dbReference type="ARBA" id="ARBA00060902"/>
    </source>
</evidence>
<sequence length="253" mass="27725">MAYVTAAATATRVCAVLAAAVACAAAAALPLPSYIKPCKINDPGLNECSLKNGREAIPSILKGDPKYRVPSMQPLVISEVSVADRGLNITLRNVRLHGISDIEFRSSVFDPKGKKFEWGFFLPRLEVLADYQVDGKILVLPLKGSGPANITLVDVPLTLKFEYELVKKEDGKEYLNPTKATPTFDTSRTYIQLDNLFNGDKLLGDNTNMFLNENWREVTTDVGPVIAQAIAEAVRQILSGIALQVPYEQLFIQ</sequence>
<dbReference type="OrthoDB" id="8194225at2759"/>
<proteinExistence type="evidence at transcript level"/>
<dbReference type="GO" id="GO:0007623">
    <property type="term" value="P:circadian rhythm"/>
    <property type="evidence" value="ECO:0007669"/>
    <property type="project" value="UniProtKB-ARBA"/>
</dbReference>
<evidence type="ECO:0000313" key="5">
    <source>
        <dbReference type="EMBL" id="BBC81930.1"/>
    </source>
</evidence>
<feature type="chain" id="PRO_5016634887" evidence="4">
    <location>
        <begin position="27"/>
        <end position="253"/>
    </location>
</feature>